<dbReference type="RefSeq" id="WP_338198868.1">
    <property type="nucleotide sequence ID" value="NZ_JAEKNR010000032.1"/>
</dbReference>
<dbReference type="CDD" id="cd04179">
    <property type="entry name" value="DPM_DPG-synthase_like"/>
    <property type="match status" value="1"/>
</dbReference>
<evidence type="ECO:0000259" key="1">
    <source>
        <dbReference type="Pfam" id="PF00535"/>
    </source>
</evidence>
<dbReference type="InterPro" id="IPR001173">
    <property type="entry name" value="Glyco_trans_2-like"/>
</dbReference>
<dbReference type="InterPro" id="IPR029044">
    <property type="entry name" value="Nucleotide-diphossugar_trans"/>
</dbReference>
<sequence length="270" mass="31034">MQSGPSRGADEALSVMMPVYNEERTLRIILDHVLDRPEVGEVIAVDDGSQDSSWEILTEVAGRDRRVRPLRQPVNGGKGKALRRAIDEVRFPYALVQDADLEYDPRDYPALLQPLLEGRADAVFGVRGFLSHSAYSFWFVLGNKAVTLASNMLFDCYISDMETGYKVLRSELWRRLNLRGSRFDIEPDITARILRLGYRIHEVPIRYHARSREEGKKLTWRDGMQALFTLGRLRMASEKQLFGKNWDRDYHSERHQELSQAHPLIAMSGD</sequence>
<evidence type="ECO:0000313" key="2">
    <source>
        <dbReference type="EMBL" id="MBJ7596991.1"/>
    </source>
</evidence>
<evidence type="ECO:0000313" key="3">
    <source>
        <dbReference type="Proteomes" id="UP000612893"/>
    </source>
</evidence>
<dbReference type="PANTHER" id="PTHR48090:SF7">
    <property type="entry name" value="RFBJ PROTEIN"/>
    <property type="match status" value="1"/>
</dbReference>
<dbReference type="Proteomes" id="UP000612893">
    <property type="component" value="Unassembled WGS sequence"/>
</dbReference>
<feature type="domain" description="Glycosyltransferase 2-like" evidence="1">
    <location>
        <begin position="14"/>
        <end position="132"/>
    </location>
</feature>
<name>A0A934N5V2_9BACT</name>
<dbReference type="Gene3D" id="3.90.550.10">
    <property type="entry name" value="Spore Coat Polysaccharide Biosynthesis Protein SpsA, Chain A"/>
    <property type="match status" value="1"/>
</dbReference>
<dbReference type="PANTHER" id="PTHR48090">
    <property type="entry name" value="UNDECAPRENYL-PHOSPHATE 4-DEOXY-4-FORMAMIDO-L-ARABINOSE TRANSFERASE-RELATED"/>
    <property type="match status" value="1"/>
</dbReference>
<reference evidence="2" key="1">
    <citation type="submission" date="2020-10" db="EMBL/GenBank/DDBJ databases">
        <title>Ca. Dormibacterota MAGs.</title>
        <authorList>
            <person name="Montgomery K."/>
        </authorList>
    </citation>
    <scope>NUCLEOTIDE SEQUENCE [LARGE SCALE GENOMIC DNA]</scope>
    <source>
        <strain evidence="2">SC8812_S17_10</strain>
    </source>
</reference>
<gene>
    <name evidence="2" type="ORF">JF922_02740</name>
</gene>
<protein>
    <submittedName>
        <fullName evidence="2">Glycosyltransferase family 2 protein</fullName>
    </submittedName>
</protein>
<comment type="caution">
    <text evidence="2">The sequence shown here is derived from an EMBL/GenBank/DDBJ whole genome shotgun (WGS) entry which is preliminary data.</text>
</comment>
<proteinExistence type="predicted"/>
<keyword evidence="3" id="KW-1185">Reference proteome</keyword>
<accession>A0A934N5V2</accession>
<organism evidence="2 3">
    <name type="scientific">Candidatus Nephthysia bennettiae</name>
    <dbReference type="NCBI Taxonomy" id="3127016"/>
    <lineage>
        <taxon>Bacteria</taxon>
        <taxon>Bacillati</taxon>
        <taxon>Candidatus Dormiibacterota</taxon>
        <taxon>Candidatus Dormibacteria</taxon>
        <taxon>Candidatus Dormibacterales</taxon>
        <taxon>Candidatus Dormibacteraceae</taxon>
        <taxon>Candidatus Nephthysia</taxon>
    </lineage>
</organism>
<dbReference type="InterPro" id="IPR050256">
    <property type="entry name" value="Glycosyltransferase_2"/>
</dbReference>
<dbReference type="AlphaFoldDB" id="A0A934N5V2"/>
<dbReference type="EMBL" id="JAEKNR010000032">
    <property type="protein sequence ID" value="MBJ7596991.1"/>
    <property type="molecule type" value="Genomic_DNA"/>
</dbReference>
<dbReference type="SUPFAM" id="SSF53448">
    <property type="entry name" value="Nucleotide-diphospho-sugar transferases"/>
    <property type="match status" value="1"/>
</dbReference>
<dbReference type="Pfam" id="PF00535">
    <property type="entry name" value="Glycos_transf_2"/>
    <property type="match status" value="1"/>
</dbReference>